<reference evidence="1 2" key="1">
    <citation type="journal article" date="2015" name="Genome Announc.">
        <title>Genomes of Geoalkalibacter ferrihydriticus Z-0531T and Geoalkalibacter subterraneus Red1T, Two Haloalkaliphilic Metal-Reducing Deltaproteobacteria.</title>
        <authorList>
            <person name="Badalamenti J.P."/>
            <person name="Krajmalnik-Brown R."/>
            <person name="Torres C.I."/>
            <person name="Bond D.R."/>
        </authorList>
    </citation>
    <scope>NUCLEOTIDE SEQUENCE [LARGE SCALE GENOMIC DNA]</scope>
    <source>
        <strain evidence="1 2">Red1</strain>
    </source>
</reference>
<dbReference type="InterPro" id="IPR029063">
    <property type="entry name" value="SAM-dependent_MTases_sf"/>
</dbReference>
<dbReference type="PANTHER" id="PTHR43861">
    <property type="entry name" value="TRANS-ACONITATE 2-METHYLTRANSFERASE-RELATED"/>
    <property type="match status" value="1"/>
</dbReference>
<dbReference type="RefSeq" id="WP_040199555.1">
    <property type="nucleotide sequence ID" value="NZ_CP010311.1"/>
</dbReference>
<proteinExistence type="predicted"/>
<evidence type="ECO:0000313" key="2">
    <source>
        <dbReference type="Proteomes" id="UP000035036"/>
    </source>
</evidence>
<dbReference type="PANTHER" id="PTHR43861:SF6">
    <property type="entry name" value="METHYLTRANSFERASE TYPE 11"/>
    <property type="match status" value="1"/>
</dbReference>
<dbReference type="SUPFAM" id="SSF53335">
    <property type="entry name" value="S-adenosyl-L-methionine-dependent methyltransferases"/>
    <property type="match status" value="1"/>
</dbReference>
<dbReference type="Pfam" id="PF13489">
    <property type="entry name" value="Methyltransf_23"/>
    <property type="match status" value="1"/>
</dbReference>
<gene>
    <name evidence="1" type="ORF">GSUB_05195</name>
</gene>
<dbReference type="CDD" id="cd02440">
    <property type="entry name" value="AdoMet_MTases"/>
    <property type="match status" value="1"/>
</dbReference>
<organism evidence="1 2">
    <name type="scientific">Geoalkalibacter subterraneus</name>
    <dbReference type="NCBI Taxonomy" id="483547"/>
    <lineage>
        <taxon>Bacteria</taxon>
        <taxon>Pseudomonadati</taxon>
        <taxon>Thermodesulfobacteriota</taxon>
        <taxon>Desulfuromonadia</taxon>
        <taxon>Desulfuromonadales</taxon>
        <taxon>Geoalkalibacteraceae</taxon>
        <taxon>Geoalkalibacter</taxon>
    </lineage>
</organism>
<dbReference type="AlphaFoldDB" id="A0A0B5FPV2"/>
<dbReference type="OrthoDB" id="9791837at2"/>
<dbReference type="HOGENOM" id="CLU_976062_0_0_7"/>
<dbReference type="Proteomes" id="UP000035036">
    <property type="component" value="Chromosome"/>
</dbReference>
<dbReference type="KEGG" id="gsb:GSUB_05195"/>
<sequence>MSYNYDFKRCKFCGETAAEPLYRLDGGKIIYRCTACDFHAIDFLDLPADTSSPDAGTPLDETSRAYMEERLRGYDPLPTQRLDLIKRYFGLQGASCLDIGAGVGQFMVLLAGEGAEVHGLEPSRMRREFARLKFGLDLFPHTIEQFGQQEENAGRFDLVTLWDVIEHVNFPVETMEAVQRVLRPGGMLFVDTPSREAGSYRFSEWLYRLTGGKISLYLDSFYSAAPFGHKQIFRPRQLAQLAQKAGFDVVSLKYGYEDRAGLSAFVRPRNRLVLVCRRP</sequence>
<dbReference type="EMBL" id="CP010311">
    <property type="protein sequence ID" value="AJF06080.1"/>
    <property type="molecule type" value="Genomic_DNA"/>
</dbReference>
<keyword evidence="2" id="KW-1185">Reference proteome</keyword>
<dbReference type="STRING" id="483547.GSUB_05195"/>
<evidence type="ECO:0000313" key="1">
    <source>
        <dbReference type="EMBL" id="AJF06080.1"/>
    </source>
</evidence>
<protein>
    <submittedName>
        <fullName evidence="1">Uncharacterized protein</fullName>
    </submittedName>
</protein>
<dbReference type="Gene3D" id="3.40.50.150">
    <property type="entry name" value="Vaccinia Virus protein VP39"/>
    <property type="match status" value="1"/>
</dbReference>
<name>A0A0B5FPV2_9BACT</name>
<accession>A0A0B5FPV2</accession>